<evidence type="ECO:0000256" key="3">
    <source>
        <dbReference type="ARBA" id="ARBA00012824"/>
    </source>
</evidence>
<evidence type="ECO:0000313" key="7">
    <source>
        <dbReference type="EMBL" id="MBD8507475.1"/>
    </source>
</evidence>
<dbReference type="GO" id="GO:0009697">
    <property type="term" value="P:salicylic acid biosynthetic process"/>
    <property type="evidence" value="ECO:0007669"/>
    <property type="project" value="TreeGrafter"/>
</dbReference>
<evidence type="ECO:0000256" key="2">
    <source>
        <dbReference type="ARBA" id="ARBA00005297"/>
    </source>
</evidence>
<sequence>MLTGVDRSAFVLSRPHRSVIGEGRLALFDHPGAALRALADGSARAVVGALPFDLSEPCALTVPATFTVRDARWRPPVAVPPLPSIVGAREEPSGAEHMRRIAALVARIDAGELAKVVAARSVEVACAGRIDPHGLLAALVARDHAGNGFCADLSPAGPGMEDAFLVGASPESLVRRDGRSVSCWPLAGTAPRSPDPVVDVQRAEELASSAKNVHEHGFVVDWLRERLAPLCSGLRVEARPSVVATPQVWHLGTRIEGTLRDPAISALDVALHVHPTPAVGGTPHEAALEAIRASEGSRGFYAGAVGWCDSRGDGEWMVSIRCAEVRGDRARAFAGGGIVAGSDPRAELDETSAKLRTLLGALGVPSDMLGGV</sequence>
<reference evidence="7" key="1">
    <citation type="submission" date="2020-09" db="EMBL/GenBank/DDBJ databases">
        <title>Hoyosella lacisalsi sp. nov., a halotolerant actinobacterium isolated from soil of Lake Gudzhirganskoe.</title>
        <authorList>
            <person name="Yang Q."/>
            <person name="Guo P.Y."/>
            <person name="Liu S.W."/>
            <person name="Li F.N."/>
            <person name="Sun C.H."/>
        </authorList>
    </citation>
    <scope>NUCLEOTIDE SEQUENCE</scope>
    <source>
        <strain evidence="7">G463</strain>
    </source>
</reference>
<comment type="similarity">
    <text evidence="2">Belongs to the isochorismate synthase family.</text>
</comment>
<name>A0A927JE24_9ACTN</name>
<comment type="catalytic activity">
    <reaction evidence="1">
        <text>chorismate = isochorismate</text>
        <dbReference type="Rhea" id="RHEA:18985"/>
        <dbReference type="ChEBI" id="CHEBI:29748"/>
        <dbReference type="ChEBI" id="CHEBI:29780"/>
        <dbReference type="EC" id="5.4.4.2"/>
    </reaction>
</comment>
<evidence type="ECO:0000256" key="5">
    <source>
        <dbReference type="ARBA" id="ARBA00041564"/>
    </source>
</evidence>
<evidence type="ECO:0000256" key="1">
    <source>
        <dbReference type="ARBA" id="ARBA00000799"/>
    </source>
</evidence>
<dbReference type="InterPro" id="IPR015890">
    <property type="entry name" value="Chorismate_C"/>
</dbReference>
<evidence type="ECO:0000256" key="4">
    <source>
        <dbReference type="ARBA" id="ARBA00023235"/>
    </source>
</evidence>
<dbReference type="EC" id="5.4.4.2" evidence="3"/>
<dbReference type="Gene3D" id="3.60.120.10">
    <property type="entry name" value="Anthranilate synthase"/>
    <property type="match status" value="1"/>
</dbReference>
<keyword evidence="8" id="KW-1185">Reference proteome</keyword>
<evidence type="ECO:0000259" key="6">
    <source>
        <dbReference type="Pfam" id="PF00425"/>
    </source>
</evidence>
<dbReference type="PANTHER" id="PTHR42839">
    <property type="entry name" value="ISOCHORISMATE SYNTHASE ENTC"/>
    <property type="match status" value="1"/>
</dbReference>
<dbReference type="EMBL" id="JACYWE010000008">
    <property type="protein sequence ID" value="MBD8507475.1"/>
    <property type="molecule type" value="Genomic_DNA"/>
</dbReference>
<dbReference type="NCBIfam" id="TIGR00543">
    <property type="entry name" value="isochor_syn"/>
    <property type="match status" value="1"/>
</dbReference>
<dbReference type="GO" id="GO:0008909">
    <property type="term" value="F:isochorismate synthase activity"/>
    <property type="evidence" value="ECO:0007669"/>
    <property type="project" value="UniProtKB-EC"/>
</dbReference>
<dbReference type="Proteomes" id="UP000642993">
    <property type="component" value="Unassembled WGS sequence"/>
</dbReference>
<proteinExistence type="inferred from homology"/>
<protein>
    <recommendedName>
        <fullName evidence="3">isochorismate synthase</fullName>
        <ecNumber evidence="3">5.4.4.2</ecNumber>
    </recommendedName>
    <alternativeName>
        <fullName evidence="5">Isochorismate mutase</fullName>
    </alternativeName>
</protein>
<dbReference type="InterPro" id="IPR005801">
    <property type="entry name" value="ADC_synthase"/>
</dbReference>
<dbReference type="InterPro" id="IPR004561">
    <property type="entry name" value="IsoChor_synthase"/>
</dbReference>
<dbReference type="AlphaFoldDB" id="A0A927JE24"/>
<dbReference type="SUPFAM" id="SSF56322">
    <property type="entry name" value="ADC synthase"/>
    <property type="match status" value="1"/>
</dbReference>
<keyword evidence="4 7" id="KW-0413">Isomerase</keyword>
<dbReference type="PANTHER" id="PTHR42839:SF2">
    <property type="entry name" value="ISOCHORISMATE SYNTHASE ENTC"/>
    <property type="match status" value="1"/>
</dbReference>
<evidence type="ECO:0000313" key="8">
    <source>
        <dbReference type="Proteomes" id="UP000642993"/>
    </source>
</evidence>
<dbReference type="Pfam" id="PF00425">
    <property type="entry name" value="Chorismate_bind"/>
    <property type="match status" value="1"/>
</dbReference>
<feature type="domain" description="Chorismate-utilising enzyme C-terminal" evidence="6">
    <location>
        <begin position="95"/>
        <end position="354"/>
    </location>
</feature>
<accession>A0A927JE24</accession>
<comment type="caution">
    <text evidence="7">The sequence shown here is derived from an EMBL/GenBank/DDBJ whole genome shotgun (WGS) entry which is preliminary data.</text>
</comment>
<gene>
    <name evidence="7" type="ORF">HT102_13380</name>
</gene>
<organism evidence="7 8">
    <name type="scientific">Lolliginicoccus lacisalsi</name>
    <dbReference type="NCBI Taxonomy" id="2742202"/>
    <lineage>
        <taxon>Bacteria</taxon>
        <taxon>Bacillati</taxon>
        <taxon>Actinomycetota</taxon>
        <taxon>Actinomycetes</taxon>
        <taxon>Mycobacteriales</taxon>
        <taxon>Hoyosellaceae</taxon>
        <taxon>Lolliginicoccus</taxon>
    </lineage>
</organism>